<feature type="compositionally biased region" description="Basic residues" evidence="1">
    <location>
        <begin position="71"/>
        <end position="80"/>
    </location>
</feature>
<organism evidence="2">
    <name type="scientific">Arundo donax</name>
    <name type="common">Giant reed</name>
    <name type="synonym">Donax arundinaceus</name>
    <dbReference type="NCBI Taxonomy" id="35708"/>
    <lineage>
        <taxon>Eukaryota</taxon>
        <taxon>Viridiplantae</taxon>
        <taxon>Streptophyta</taxon>
        <taxon>Embryophyta</taxon>
        <taxon>Tracheophyta</taxon>
        <taxon>Spermatophyta</taxon>
        <taxon>Magnoliopsida</taxon>
        <taxon>Liliopsida</taxon>
        <taxon>Poales</taxon>
        <taxon>Poaceae</taxon>
        <taxon>PACMAD clade</taxon>
        <taxon>Arundinoideae</taxon>
        <taxon>Arundineae</taxon>
        <taxon>Arundo</taxon>
    </lineage>
</organism>
<dbReference type="AlphaFoldDB" id="A0A0A8ZNA3"/>
<sequence length="80" mass="9216">MLLLLRSLLKRCRRFLSAMAVDGRAPVKPHHLRTQKWDPHVALVLLLPTPSAFVPAIATDEARPSDQPWRSLRRGRKRKD</sequence>
<name>A0A0A8ZNA3_ARUDO</name>
<evidence type="ECO:0000313" key="2">
    <source>
        <dbReference type="EMBL" id="JAD38215.1"/>
    </source>
</evidence>
<proteinExistence type="predicted"/>
<accession>A0A0A8ZNA3</accession>
<protein>
    <submittedName>
        <fullName evidence="2">Uncharacterized protein</fullName>
    </submittedName>
</protein>
<reference evidence="2" key="1">
    <citation type="submission" date="2014-09" db="EMBL/GenBank/DDBJ databases">
        <authorList>
            <person name="Magalhaes I.L.F."/>
            <person name="Oliveira U."/>
            <person name="Santos F.R."/>
            <person name="Vidigal T.H.D.A."/>
            <person name="Brescovit A.D."/>
            <person name="Santos A.J."/>
        </authorList>
    </citation>
    <scope>NUCLEOTIDE SEQUENCE</scope>
    <source>
        <tissue evidence="2">Shoot tissue taken approximately 20 cm above the soil surface</tissue>
    </source>
</reference>
<reference evidence="2" key="2">
    <citation type="journal article" date="2015" name="Data Brief">
        <title>Shoot transcriptome of the giant reed, Arundo donax.</title>
        <authorList>
            <person name="Barrero R.A."/>
            <person name="Guerrero F.D."/>
            <person name="Moolhuijzen P."/>
            <person name="Goolsby J.A."/>
            <person name="Tidwell J."/>
            <person name="Bellgard S.E."/>
            <person name="Bellgard M.I."/>
        </authorList>
    </citation>
    <scope>NUCLEOTIDE SEQUENCE</scope>
    <source>
        <tissue evidence="2">Shoot tissue taken approximately 20 cm above the soil surface</tissue>
    </source>
</reference>
<dbReference type="EMBL" id="GBRH01259680">
    <property type="protein sequence ID" value="JAD38215.1"/>
    <property type="molecule type" value="Transcribed_RNA"/>
</dbReference>
<evidence type="ECO:0000256" key="1">
    <source>
        <dbReference type="SAM" id="MobiDB-lite"/>
    </source>
</evidence>
<feature type="region of interest" description="Disordered" evidence="1">
    <location>
        <begin position="58"/>
        <end position="80"/>
    </location>
</feature>